<evidence type="ECO:0000256" key="2">
    <source>
        <dbReference type="ARBA" id="ARBA00009152"/>
    </source>
</evidence>
<protein>
    <recommendedName>
        <fullName evidence="3 8">Histidinol-phosphatase</fullName>
        <shortName evidence="8">HolPase</shortName>
        <ecNumber evidence="3 8">3.1.3.15</ecNumber>
    </recommendedName>
</protein>
<keyword evidence="6 8" id="KW-0368">Histidine biosynthesis</keyword>
<dbReference type="GO" id="GO:0000105">
    <property type="term" value="P:L-histidine biosynthetic process"/>
    <property type="evidence" value="ECO:0007669"/>
    <property type="project" value="UniProtKB-UniRule"/>
</dbReference>
<organism evidence="10 11">
    <name type="scientific">Helicobacter mustelae (strain ATCC 43772 / CCUG 25715 / CIP 103759 / LMG 18044 / NCTC 12198 / R85-136P)</name>
    <name type="common">Campylobacter mustelae</name>
    <dbReference type="NCBI Taxonomy" id="679897"/>
    <lineage>
        <taxon>Bacteria</taxon>
        <taxon>Pseudomonadati</taxon>
        <taxon>Campylobacterota</taxon>
        <taxon>Epsilonproteobacteria</taxon>
        <taxon>Campylobacterales</taxon>
        <taxon>Helicobacteraceae</taxon>
        <taxon>Helicobacter</taxon>
    </lineage>
</organism>
<dbReference type="CDD" id="cd12110">
    <property type="entry name" value="PHP_HisPPase_Hisj_like"/>
    <property type="match status" value="1"/>
</dbReference>
<keyword evidence="11" id="KW-1185">Reference proteome</keyword>
<evidence type="ECO:0000256" key="7">
    <source>
        <dbReference type="ARBA" id="ARBA00049158"/>
    </source>
</evidence>
<sequence length="263" mass="30194">MMRVDLHNHTPRCKHASGTPEEYVQKAIAKKIDVFGFSCHNPMDFDRDYRMGICEFQDYCAEILALKEKYQGKIEVLLGLEVDFFPARKELVPKEIFSARLDYLIGSVHFLGDWGFDNPEFMGEYKKRDMLQCWQEYLDAIAQMAQSGLFQVVGHLDLLKVFHHQPPPEVWDKIASTLHAIAANGLALEINASGLRKPIAEQYPSLEILRLAHELGVEITFGSDAHQIEHIGYGYEICLDLAYQAGYKQGVFFVQKQKQIYEF</sequence>
<dbReference type="Proteomes" id="UP000001522">
    <property type="component" value="Chromosome"/>
</dbReference>
<dbReference type="AlphaFoldDB" id="D3UIW9"/>
<comment type="similarity">
    <text evidence="2 8">Belongs to the PHP hydrolase family. HisK subfamily.</text>
</comment>
<dbReference type="Gene3D" id="3.20.20.140">
    <property type="entry name" value="Metal-dependent hydrolases"/>
    <property type="match status" value="1"/>
</dbReference>
<dbReference type="RefSeq" id="WP_013023513.1">
    <property type="nucleotide sequence ID" value="NC_013949.1"/>
</dbReference>
<dbReference type="SUPFAM" id="SSF89550">
    <property type="entry name" value="PHP domain-like"/>
    <property type="match status" value="1"/>
</dbReference>
<evidence type="ECO:0000256" key="4">
    <source>
        <dbReference type="ARBA" id="ARBA00022605"/>
    </source>
</evidence>
<dbReference type="GO" id="GO:0004401">
    <property type="term" value="F:histidinol-phosphatase activity"/>
    <property type="evidence" value="ECO:0007669"/>
    <property type="project" value="UniProtKB-UniRule"/>
</dbReference>
<dbReference type="GO" id="GO:0005737">
    <property type="term" value="C:cytoplasm"/>
    <property type="evidence" value="ECO:0007669"/>
    <property type="project" value="TreeGrafter"/>
</dbReference>
<gene>
    <name evidence="10" type="ordered locus">HMU11890</name>
</gene>
<feature type="domain" description="PHP" evidence="9">
    <location>
        <begin position="5"/>
        <end position="192"/>
    </location>
</feature>
<dbReference type="PANTHER" id="PTHR21039">
    <property type="entry name" value="HISTIDINOL PHOSPHATASE-RELATED"/>
    <property type="match status" value="1"/>
</dbReference>
<dbReference type="EMBL" id="FN555004">
    <property type="protein sequence ID" value="CBG40444.1"/>
    <property type="molecule type" value="Genomic_DNA"/>
</dbReference>
<keyword evidence="4 8" id="KW-0028">Amino-acid biosynthesis</keyword>
<evidence type="ECO:0000259" key="9">
    <source>
        <dbReference type="Pfam" id="PF02811"/>
    </source>
</evidence>
<dbReference type="NCBIfam" id="TIGR01856">
    <property type="entry name" value="hisJ_fam"/>
    <property type="match status" value="1"/>
</dbReference>
<dbReference type="HOGENOM" id="CLU_054611_2_0_7"/>
<evidence type="ECO:0000313" key="11">
    <source>
        <dbReference type="Proteomes" id="UP000001522"/>
    </source>
</evidence>
<dbReference type="InterPro" id="IPR010140">
    <property type="entry name" value="Histidinol_P_phosphatase_HisJ"/>
</dbReference>
<dbReference type="Pfam" id="PF02811">
    <property type="entry name" value="PHP"/>
    <property type="match status" value="1"/>
</dbReference>
<dbReference type="STRING" id="679897.HMU11890"/>
<comment type="pathway">
    <text evidence="1 8">Amino-acid biosynthesis; L-histidine biosynthesis; L-histidine from 5-phospho-alpha-D-ribose 1-diphosphate: step 8/9.</text>
</comment>
<accession>D3UIW9</accession>
<dbReference type="KEGG" id="hms:HMU11890"/>
<dbReference type="InterPro" id="IPR016195">
    <property type="entry name" value="Pol/histidinol_Pase-like"/>
</dbReference>
<reference evidence="10 11" key="1">
    <citation type="journal article" date="2010" name="BMC Genomics">
        <title>Comparative genomics and proteomics of Helicobacter mustelae, an ulcerogenic and carcinogenic gastric pathogen.</title>
        <authorList>
            <person name="O'Toole P.W."/>
            <person name="Snelling W.J."/>
            <person name="Canchaya C."/>
            <person name="Forde B.M."/>
            <person name="Hardie K.R."/>
            <person name="Josenhans C."/>
            <person name="Graham R.L.J."/>
            <person name="McMullan G."/>
            <person name="Parkhill J."/>
            <person name="Belda E."/>
            <person name="Bentley S.D."/>
        </authorList>
    </citation>
    <scope>NUCLEOTIDE SEQUENCE [LARGE SCALE GENOMIC DNA]</scope>
    <source>
        <strain evidence="11">ATCC 43772 / LMG 18044 / NCTC 12198 / 12198</strain>
    </source>
</reference>
<evidence type="ECO:0000256" key="6">
    <source>
        <dbReference type="ARBA" id="ARBA00023102"/>
    </source>
</evidence>
<dbReference type="eggNOG" id="COG1387">
    <property type="taxonomic scope" value="Bacteria"/>
</dbReference>
<dbReference type="UniPathway" id="UPA00031">
    <property type="reaction ID" value="UER00013"/>
</dbReference>
<name>D3UIW9_HELM1</name>
<dbReference type="InterPro" id="IPR004013">
    <property type="entry name" value="PHP_dom"/>
</dbReference>
<evidence type="ECO:0000313" key="10">
    <source>
        <dbReference type="EMBL" id="CBG40444.1"/>
    </source>
</evidence>
<keyword evidence="5 8" id="KW-0378">Hydrolase</keyword>
<evidence type="ECO:0000256" key="3">
    <source>
        <dbReference type="ARBA" id="ARBA00013085"/>
    </source>
</evidence>
<evidence type="ECO:0000256" key="1">
    <source>
        <dbReference type="ARBA" id="ARBA00004970"/>
    </source>
</evidence>
<evidence type="ECO:0000256" key="8">
    <source>
        <dbReference type="RuleBase" id="RU366003"/>
    </source>
</evidence>
<dbReference type="Pfam" id="PF13263">
    <property type="entry name" value="PHP_C"/>
    <property type="match status" value="1"/>
</dbReference>
<comment type="catalytic activity">
    <reaction evidence="7 8">
        <text>L-histidinol phosphate + H2O = L-histidinol + phosphate</text>
        <dbReference type="Rhea" id="RHEA:14465"/>
        <dbReference type="ChEBI" id="CHEBI:15377"/>
        <dbReference type="ChEBI" id="CHEBI:43474"/>
        <dbReference type="ChEBI" id="CHEBI:57699"/>
        <dbReference type="ChEBI" id="CHEBI:57980"/>
        <dbReference type="EC" id="3.1.3.15"/>
    </reaction>
</comment>
<evidence type="ECO:0000256" key="5">
    <source>
        <dbReference type="ARBA" id="ARBA00022801"/>
    </source>
</evidence>
<dbReference type="EC" id="3.1.3.15" evidence="3 8"/>
<dbReference type="NCBIfam" id="NF005596">
    <property type="entry name" value="PRK07328.1"/>
    <property type="match status" value="1"/>
</dbReference>
<dbReference type="PANTHER" id="PTHR21039:SF0">
    <property type="entry name" value="HISTIDINOL-PHOSPHATASE"/>
    <property type="match status" value="1"/>
</dbReference>
<proteinExistence type="inferred from homology"/>